<dbReference type="InterPro" id="IPR043519">
    <property type="entry name" value="NT_sf"/>
</dbReference>
<protein>
    <submittedName>
        <fullName evidence="9">Uncharacterized protein</fullName>
    </submittedName>
</protein>
<comment type="cofactor">
    <cofactor evidence="2">
        <name>Mg(2+)</name>
        <dbReference type="ChEBI" id="CHEBI:18420"/>
    </cofactor>
</comment>
<sequence>MEEKKANGADKEIGNEVVENLSDKFGELFENLDKRIVPPSFKEECLDDTVIKQSISQTDTLKDDTVIKQSISQTDTLNAENNTRQWYNPKILVKSDDEQILPIEEIQKSTTTSTPVIIGMNVNRNEDSKSFQFKFANRYDSFVEQNLYPKFYQKFKIGTDFVIQRTGSYRTVCLTCHCELLMQKSNQNIVNHISGHRHMRRLSNPLYCKALKNYHDTFYTLEPNLQAHQVYFVPDEDYSYVKCVLCVLYVKQQDVVSHILNDPHKSKVISLQNDNTVKYSFYLLDQHLEVYGIKPEVKVNKVPDVPQLPTNNTQAVTQKRNRPPKSKMIRGARNDGDFKPHEIIKSVEDPNNPDLLKTLPRRFSHHKKFLKSTGSSITCTACENKKGFSKEDIQLHLVQPSHLGSTRLSLLDYLYFCEICDMKFHDEMTWHLHFTRGPNKHQTMASSRKDKVCEHECLTCKVIIFGDILSLTRHQNSFIRKIEKKKEIVLPESVEKYFASKSTIFENEQKLFDDAQNVLNVQDNIQKCLQDMESALSGYFKKCKAYPFGSRISGLGSSDSDLDVFVDIGNMYEGIEKQDEQNQFEIIRAALEMFRKKKEFYKITSRPTARTPIIRLKHRLTNLDCDISFRHGLSVENTKFLRFCFQLQPIAQKLILLLKKWSHLCALNENITTYAFAMMTIFYLQTEKYLISVKTLKELNPTVSSVIDGWETITYTTPIEEAKQYVKIYKGDIIELLKGFFKYYSEFKYKTDVICPLMGDVILKSQFTEDLKGGKLPKEMGNYIRKINHEEQPEYFRSLSEFCIQDPFDLSHNLTKACTPPIVDKLRKLSTLTYEMMNKFED</sequence>
<feature type="compositionally biased region" description="Polar residues" evidence="6">
    <location>
        <begin position="308"/>
        <end position="318"/>
    </location>
</feature>
<dbReference type="PANTHER" id="PTHR12271">
    <property type="entry name" value="POLY A POLYMERASE CID PAP -RELATED"/>
    <property type="match status" value="1"/>
</dbReference>
<feature type="domain" description="Poly(A) RNA polymerase mitochondrial-like central palm" evidence="8">
    <location>
        <begin position="510"/>
        <end position="643"/>
    </location>
</feature>
<evidence type="ECO:0000313" key="10">
    <source>
        <dbReference type="Proteomes" id="UP001516400"/>
    </source>
</evidence>
<dbReference type="AlphaFoldDB" id="A0ABD2MJT5"/>
<dbReference type="InterPro" id="IPR002058">
    <property type="entry name" value="PAP_assoc"/>
</dbReference>
<evidence type="ECO:0000256" key="3">
    <source>
        <dbReference type="ARBA" id="ARBA00022679"/>
    </source>
</evidence>
<evidence type="ECO:0000256" key="6">
    <source>
        <dbReference type="SAM" id="MobiDB-lite"/>
    </source>
</evidence>
<accession>A0ABD2MJT5</accession>
<dbReference type="GO" id="GO:0046872">
    <property type="term" value="F:metal ion binding"/>
    <property type="evidence" value="ECO:0007669"/>
    <property type="project" value="UniProtKB-KW"/>
</dbReference>
<evidence type="ECO:0000256" key="2">
    <source>
        <dbReference type="ARBA" id="ARBA00001946"/>
    </source>
</evidence>
<dbReference type="EMBL" id="JABFTP020000001">
    <property type="protein sequence ID" value="KAL3266560.1"/>
    <property type="molecule type" value="Genomic_DNA"/>
</dbReference>
<feature type="domain" description="PAP-associated" evidence="7">
    <location>
        <begin position="735"/>
        <end position="812"/>
    </location>
</feature>
<dbReference type="PANTHER" id="PTHR12271:SF66">
    <property type="entry name" value="TERMINAL URIDYLYLTRANSFERASE TAILOR"/>
    <property type="match status" value="1"/>
</dbReference>
<proteinExistence type="predicted"/>
<comment type="caution">
    <text evidence="9">The sequence shown here is derived from an EMBL/GenBank/DDBJ whole genome shotgun (WGS) entry which is preliminary data.</text>
</comment>
<evidence type="ECO:0000259" key="7">
    <source>
        <dbReference type="Pfam" id="PF03828"/>
    </source>
</evidence>
<dbReference type="GO" id="GO:1990817">
    <property type="term" value="F:poly(A) RNA polymerase activity"/>
    <property type="evidence" value="ECO:0007669"/>
    <property type="project" value="UniProtKB-ARBA"/>
</dbReference>
<keyword evidence="4" id="KW-0479">Metal-binding</keyword>
<evidence type="ECO:0000256" key="5">
    <source>
        <dbReference type="ARBA" id="ARBA00022842"/>
    </source>
</evidence>
<feature type="compositionally biased region" description="Basic residues" evidence="6">
    <location>
        <begin position="319"/>
        <end position="330"/>
    </location>
</feature>
<reference evidence="9 10" key="1">
    <citation type="journal article" date="2021" name="BMC Biol.">
        <title>Horizontally acquired antibacterial genes associated with adaptive radiation of ladybird beetles.</title>
        <authorList>
            <person name="Li H.S."/>
            <person name="Tang X.F."/>
            <person name="Huang Y.H."/>
            <person name="Xu Z.Y."/>
            <person name="Chen M.L."/>
            <person name="Du X.Y."/>
            <person name="Qiu B.Y."/>
            <person name="Chen P.T."/>
            <person name="Zhang W."/>
            <person name="Slipinski A."/>
            <person name="Escalona H.E."/>
            <person name="Waterhouse R.M."/>
            <person name="Zwick A."/>
            <person name="Pang H."/>
        </authorList>
    </citation>
    <scope>NUCLEOTIDE SEQUENCE [LARGE SCALE GENOMIC DNA]</scope>
    <source>
        <strain evidence="9">SYSU2018</strain>
    </source>
</reference>
<dbReference type="Gene3D" id="1.10.1410.10">
    <property type="match status" value="1"/>
</dbReference>
<organism evidence="9 10">
    <name type="scientific">Cryptolaemus montrouzieri</name>
    <dbReference type="NCBI Taxonomy" id="559131"/>
    <lineage>
        <taxon>Eukaryota</taxon>
        <taxon>Metazoa</taxon>
        <taxon>Ecdysozoa</taxon>
        <taxon>Arthropoda</taxon>
        <taxon>Hexapoda</taxon>
        <taxon>Insecta</taxon>
        <taxon>Pterygota</taxon>
        <taxon>Neoptera</taxon>
        <taxon>Endopterygota</taxon>
        <taxon>Coleoptera</taxon>
        <taxon>Polyphaga</taxon>
        <taxon>Cucujiformia</taxon>
        <taxon>Coccinelloidea</taxon>
        <taxon>Coccinellidae</taxon>
        <taxon>Scymninae</taxon>
        <taxon>Scymnini</taxon>
        <taxon>Cryptolaemus</taxon>
    </lineage>
</organism>
<dbReference type="Gene3D" id="3.30.460.10">
    <property type="entry name" value="Beta Polymerase, domain 2"/>
    <property type="match status" value="1"/>
</dbReference>
<keyword evidence="10" id="KW-1185">Reference proteome</keyword>
<dbReference type="Proteomes" id="UP001516400">
    <property type="component" value="Unassembled WGS sequence"/>
</dbReference>
<keyword evidence="3" id="KW-0808">Transferase</keyword>
<evidence type="ECO:0000256" key="1">
    <source>
        <dbReference type="ARBA" id="ARBA00001936"/>
    </source>
</evidence>
<dbReference type="CDD" id="cd05402">
    <property type="entry name" value="NT_PAP_TUTase"/>
    <property type="match status" value="1"/>
</dbReference>
<name>A0ABD2MJT5_9CUCU</name>
<evidence type="ECO:0000259" key="8">
    <source>
        <dbReference type="Pfam" id="PF22600"/>
    </source>
</evidence>
<dbReference type="Pfam" id="PF22600">
    <property type="entry name" value="MTPAP-like_central"/>
    <property type="match status" value="1"/>
</dbReference>
<keyword evidence="5" id="KW-0460">Magnesium</keyword>
<evidence type="ECO:0000256" key="4">
    <source>
        <dbReference type="ARBA" id="ARBA00022723"/>
    </source>
</evidence>
<dbReference type="InterPro" id="IPR054708">
    <property type="entry name" value="MTPAP-like_central"/>
</dbReference>
<dbReference type="SUPFAM" id="SSF81301">
    <property type="entry name" value="Nucleotidyltransferase"/>
    <property type="match status" value="1"/>
</dbReference>
<feature type="region of interest" description="Disordered" evidence="6">
    <location>
        <begin position="304"/>
        <end position="333"/>
    </location>
</feature>
<dbReference type="Pfam" id="PF03828">
    <property type="entry name" value="PAP_assoc"/>
    <property type="match status" value="1"/>
</dbReference>
<comment type="cofactor">
    <cofactor evidence="1">
        <name>Mn(2+)</name>
        <dbReference type="ChEBI" id="CHEBI:29035"/>
    </cofactor>
</comment>
<dbReference type="SUPFAM" id="SSF81631">
    <property type="entry name" value="PAP/OAS1 substrate-binding domain"/>
    <property type="match status" value="1"/>
</dbReference>
<gene>
    <name evidence="9" type="ORF">HHI36_010727</name>
</gene>
<evidence type="ECO:0000313" key="9">
    <source>
        <dbReference type="EMBL" id="KAL3266560.1"/>
    </source>
</evidence>